<protein>
    <recommendedName>
        <fullName evidence="3">Arrestin-like N-terminal domain-containing protein</fullName>
    </recommendedName>
</protein>
<dbReference type="EMBL" id="JAVRRG010000207">
    <property type="protein sequence ID" value="KAK5077663.1"/>
    <property type="molecule type" value="Genomic_DNA"/>
</dbReference>
<evidence type="ECO:0008006" key="3">
    <source>
        <dbReference type="Google" id="ProtNLM"/>
    </source>
</evidence>
<sequence length="412" mass="45781">MVTFSYSLLNRYGNHWKYFDDNRYLPPYFETDPSKDTPTHNIEVAVQAHHRTALDGRCNPLFEAVQFTLHCAIKTQVGKHAASQKILQCSERRRWSDFASYPDDHNRDKGSPDSTCCVTVAFNTSGVRLPSSEIFTGSRYITEHTALRDQRLVTGKCKVKYWITAELIPNISTENVLNVPQITSCPLDLSFQPSAIDVSPVTATAKQSTRLRFSGSCNSVFAYCGYSRFTSRQPADICFNVSRMPAIPLTCRGTNGQHEFTLPITMSITISPPRSAVDATRSTLLRHQLHQKGLESMVSLTAHWHTLQHFSAGAAATDHTITSDLSNLVAKDMKLGFPPFYVSKKQHGDEYTATTYIDIAVPEALVSNCSFDSKLLEISHSLNLTLSTGKLEATVPLLPAYTAKMQVDCALS</sequence>
<accession>A0ABR0JWY9</accession>
<reference evidence="1 2" key="1">
    <citation type="submission" date="2023-08" db="EMBL/GenBank/DDBJ databases">
        <title>Black Yeasts Isolated from many extreme environments.</title>
        <authorList>
            <person name="Coleine C."/>
            <person name="Stajich J.E."/>
            <person name="Selbmann L."/>
        </authorList>
    </citation>
    <scope>NUCLEOTIDE SEQUENCE [LARGE SCALE GENOMIC DNA]</scope>
    <source>
        <strain evidence="1 2">CCFEE 5885</strain>
    </source>
</reference>
<comment type="caution">
    <text evidence="1">The sequence shown here is derived from an EMBL/GenBank/DDBJ whole genome shotgun (WGS) entry which is preliminary data.</text>
</comment>
<proteinExistence type="predicted"/>
<keyword evidence="2" id="KW-1185">Reference proteome</keyword>
<gene>
    <name evidence="1" type="ORF">LTR24_009438</name>
</gene>
<organism evidence="1 2">
    <name type="scientific">Lithohypha guttulata</name>
    <dbReference type="NCBI Taxonomy" id="1690604"/>
    <lineage>
        <taxon>Eukaryota</taxon>
        <taxon>Fungi</taxon>
        <taxon>Dikarya</taxon>
        <taxon>Ascomycota</taxon>
        <taxon>Pezizomycotina</taxon>
        <taxon>Eurotiomycetes</taxon>
        <taxon>Chaetothyriomycetidae</taxon>
        <taxon>Chaetothyriales</taxon>
        <taxon>Trichomeriaceae</taxon>
        <taxon>Lithohypha</taxon>
    </lineage>
</organism>
<evidence type="ECO:0000313" key="2">
    <source>
        <dbReference type="Proteomes" id="UP001345013"/>
    </source>
</evidence>
<evidence type="ECO:0000313" key="1">
    <source>
        <dbReference type="EMBL" id="KAK5077663.1"/>
    </source>
</evidence>
<name>A0ABR0JWY9_9EURO</name>
<dbReference type="Proteomes" id="UP001345013">
    <property type="component" value="Unassembled WGS sequence"/>
</dbReference>